<dbReference type="AlphaFoldDB" id="B3LWM8"/>
<dbReference type="PROSITE" id="PS50240">
    <property type="entry name" value="TRYPSIN_DOM"/>
    <property type="match status" value="1"/>
</dbReference>
<dbReference type="InterPro" id="IPR033116">
    <property type="entry name" value="TRYPSIN_SER"/>
</dbReference>
<evidence type="ECO:0000256" key="2">
    <source>
        <dbReference type="RuleBase" id="RU363034"/>
    </source>
</evidence>
<dbReference type="PANTHER" id="PTHR24258:SF136">
    <property type="entry name" value="GH06673P-RELATED"/>
    <property type="match status" value="1"/>
</dbReference>
<organism evidence="5 6">
    <name type="scientific">Drosophila ananassae</name>
    <name type="common">Fruit fly</name>
    <dbReference type="NCBI Taxonomy" id="7217"/>
    <lineage>
        <taxon>Eukaryota</taxon>
        <taxon>Metazoa</taxon>
        <taxon>Ecdysozoa</taxon>
        <taxon>Arthropoda</taxon>
        <taxon>Hexapoda</taxon>
        <taxon>Insecta</taxon>
        <taxon>Pterygota</taxon>
        <taxon>Neoptera</taxon>
        <taxon>Endopterygota</taxon>
        <taxon>Diptera</taxon>
        <taxon>Brachycera</taxon>
        <taxon>Muscomorpha</taxon>
        <taxon>Ephydroidea</taxon>
        <taxon>Drosophilidae</taxon>
        <taxon>Drosophila</taxon>
        <taxon>Sophophora</taxon>
    </lineage>
</organism>
<dbReference type="GeneID" id="6500353"/>
<dbReference type="SMART" id="SM00020">
    <property type="entry name" value="Tryp_SPc"/>
    <property type="match status" value="1"/>
</dbReference>
<evidence type="ECO:0000313" key="6">
    <source>
        <dbReference type="Proteomes" id="UP000007801"/>
    </source>
</evidence>
<gene>
    <name evidence="5" type="primary">Dana\GF17569</name>
    <name evidence="5" type="synonym">dana_GLEANR_18832</name>
    <name evidence="5" type="ORF">GF17569</name>
</gene>
<dbReference type="PANTHER" id="PTHR24258">
    <property type="entry name" value="SERINE PROTEASE-RELATED"/>
    <property type="match status" value="1"/>
</dbReference>
<feature type="chain" id="PRO_5006454368" evidence="3">
    <location>
        <begin position="23"/>
        <end position="400"/>
    </location>
</feature>
<dbReference type="SUPFAM" id="SSF50494">
    <property type="entry name" value="Trypsin-like serine proteases"/>
    <property type="match status" value="1"/>
</dbReference>
<dbReference type="HOGENOM" id="CLU_553498_0_0_1"/>
<dbReference type="Proteomes" id="UP000007801">
    <property type="component" value="Unassembled WGS sequence"/>
</dbReference>
<keyword evidence="5" id="KW-0560">Oxidoreductase</keyword>
<dbReference type="GO" id="GO:0006508">
    <property type="term" value="P:proteolysis"/>
    <property type="evidence" value="ECO:0007669"/>
    <property type="project" value="UniProtKB-KW"/>
</dbReference>
<dbReference type="InterPro" id="IPR001314">
    <property type="entry name" value="Peptidase_S1A"/>
</dbReference>
<evidence type="ECO:0000256" key="1">
    <source>
        <dbReference type="ARBA" id="ARBA00023157"/>
    </source>
</evidence>
<dbReference type="KEGG" id="dan:6500353"/>
<proteinExistence type="predicted"/>
<dbReference type="InterPro" id="IPR009003">
    <property type="entry name" value="Peptidase_S1_PA"/>
</dbReference>
<keyword evidence="1" id="KW-1015">Disulfide bond</keyword>
<feature type="domain" description="Peptidase S1" evidence="4">
    <location>
        <begin position="149"/>
        <end position="399"/>
    </location>
</feature>
<keyword evidence="2 5" id="KW-0378">Hydrolase</keyword>
<dbReference type="InParanoid" id="B3LWM8"/>
<dbReference type="MEROPS" id="S01.A43"/>
<name>B3LWM8_DROAN</name>
<dbReference type="PRINTS" id="PR00722">
    <property type="entry name" value="CHYMOTRYPSIN"/>
</dbReference>
<dbReference type="PROSITE" id="PS00134">
    <property type="entry name" value="TRYPSIN_HIS"/>
    <property type="match status" value="1"/>
</dbReference>
<keyword evidence="2" id="KW-0645">Protease</keyword>
<accession>B3LWM8</accession>
<dbReference type="Gene3D" id="2.40.10.10">
    <property type="entry name" value="Trypsin-like serine proteases"/>
    <property type="match status" value="1"/>
</dbReference>
<dbReference type="EMBL" id="CH902617">
    <property type="protein sequence ID" value="EDV41622.2"/>
    <property type="molecule type" value="Genomic_DNA"/>
</dbReference>
<evidence type="ECO:0000256" key="3">
    <source>
        <dbReference type="SAM" id="SignalP"/>
    </source>
</evidence>
<keyword evidence="3" id="KW-0732">Signal</keyword>
<dbReference type="InterPro" id="IPR018114">
    <property type="entry name" value="TRYPSIN_HIS"/>
</dbReference>
<dbReference type="STRING" id="7217.B3LWM8"/>
<dbReference type="InterPro" id="IPR043504">
    <property type="entry name" value="Peptidase_S1_PA_chymotrypsin"/>
</dbReference>
<dbReference type="InterPro" id="IPR001254">
    <property type="entry name" value="Trypsin_dom"/>
</dbReference>
<keyword evidence="2" id="KW-0720">Serine protease</keyword>
<dbReference type="CDD" id="cd00190">
    <property type="entry name" value="Tryp_SPc"/>
    <property type="match status" value="1"/>
</dbReference>
<sequence>MSPYSLLFGTLLIIISLDFVLGNWVYPAYYPWNPPMVSVDNYGNCQAFDRPLVGRCVRYEDCVSAIQSAHQVTPLLCPSASPENIVCCPHGGYVTQPPRLSMSENACKNAYPRGHQKRRRRRRVTDAHKTQVEVLEPIIQKRNHSNLNVVGGRITLHNEHPYMCALGWPSRRHKWIRGQHGSAVRRYVFNCGCVLIAPKFALTAAHCANIGGESPTVALIGGVDLNASNGQLIEIQHIIKHPNFDPDALSNDLAIVNLRRSSHKSVACLWNHESVPERPLTALGYGQTKFAGPHSNELLQVLLYPLDNSRCPNFVHQGDKLTNGLAPGQLCAGDYSGNMDTCQGDSGGPLLLYEHMRHQHQRIPYLVGITSFGGACASGEPGIYVRIVHYIQWIEQQVWA</sequence>
<dbReference type="OrthoDB" id="10004439at2759"/>
<keyword evidence="6" id="KW-1185">Reference proteome</keyword>
<dbReference type="GO" id="GO:0016491">
    <property type="term" value="F:oxidoreductase activity"/>
    <property type="evidence" value="ECO:0007669"/>
    <property type="project" value="UniProtKB-KW"/>
</dbReference>
<evidence type="ECO:0000259" key="4">
    <source>
        <dbReference type="PROSITE" id="PS50240"/>
    </source>
</evidence>
<evidence type="ECO:0000313" key="5">
    <source>
        <dbReference type="EMBL" id="EDV41622.2"/>
    </source>
</evidence>
<reference evidence="5 6" key="1">
    <citation type="journal article" date="2007" name="Nature">
        <title>Evolution of genes and genomes on the Drosophila phylogeny.</title>
        <authorList>
            <consortium name="Drosophila 12 Genomes Consortium"/>
            <person name="Clark A.G."/>
            <person name="Eisen M.B."/>
            <person name="Smith D.R."/>
            <person name="Bergman C.M."/>
            <person name="Oliver B."/>
            <person name="Markow T.A."/>
            <person name="Kaufman T.C."/>
            <person name="Kellis M."/>
            <person name="Gelbart W."/>
            <person name="Iyer V.N."/>
            <person name="Pollard D.A."/>
            <person name="Sackton T.B."/>
            <person name="Larracuente A.M."/>
            <person name="Singh N.D."/>
            <person name="Abad J.P."/>
            <person name="Abt D.N."/>
            <person name="Adryan B."/>
            <person name="Aguade M."/>
            <person name="Akashi H."/>
            <person name="Anderson W.W."/>
            <person name="Aquadro C.F."/>
            <person name="Ardell D.H."/>
            <person name="Arguello R."/>
            <person name="Artieri C.G."/>
            <person name="Barbash D.A."/>
            <person name="Barker D."/>
            <person name="Barsanti P."/>
            <person name="Batterham P."/>
            <person name="Batzoglou S."/>
            <person name="Begun D."/>
            <person name="Bhutkar A."/>
            <person name="Blanco E."/>
            <person name="Bosak S.A."/>
            <person name="Bradley R.K."/>
            <person name="Brand A.D."/>
            <person name="Brent M.R."/>
            <person name="Brooks A.N."/>
            <person name="Brown R.H."/>
            <person name="Butlin R.K."/>
            <person name="Caggese C."/>
            <person name="Calvi B.R."/>
            <person name="Bernardo de Carvalho A."/>
            <person name="Caspi A."/>
            <person name="Castrezana S."/>
            <person name="Celniker S.E."/>
            <person name="Chang J.L."/>
            <person name="Chapple C."/>
            <person name="Chatterji S."/>
            <person name="Chinwalla A."/>
            <person name="Civetta A."/>
            <person name="Clifton S.W."/>
            <person name="Comeron J.M."/>
            <person name="Costello J.C."/>
            <person name="Coyne J.A."/>
            <person name="Daub J."/>
            <person name="David R.G."/>
            <person name="Delcher A.L."/>
            <person name="Delehaunty K."/>
            <person name="Do C.B."/>
            <person name="Ebling H."/>
            <person name="Edwards K."/>
            <person name="Eickbush T."/>
            <person name="Evans J.D."/>
            <person name="Filipski A."/>
            <person name="Findeiss S."/>
            <person name="Freyhult E."/>
            <person name="Fulton L."/>
            <person name="Fulton R."/>
            <person name="Garcia A.C."/>
            <person name="Gardiner A."/>
            <person name="Garfield D.A."/>
            <person name="Garvin B.E."/>
            <person name="Gibson G."/>
            <person name="Gilbert D."/>
            <person name="Gnerre S."/>
            <person name="Godfrey J."/>
            <person name="Good R."/>
            <person name="Gotea V."/>
            <person name="Gravely B."/>
            <person name="Greenberg A.J."/>
            <person name="Griffiths-Jones S."/>
            <person name="Gross S."/>
            <person name="Guigo R."/>
            <person name="Gustafson E.A."/>
            <person name="Haerty W."/>
            <person name="Hahn M.W."/>
            <person name="Halligan D.L."/>
            <person name="Halpern A.L."/>
            <person name="Halter G.M."/>
            <person name="Han M.V."/>
            <person name="Heger A."/>
            <person name="Hillier L."/>
            <person name="Hinrichs A.S."/>
            <person name="Holmes I."/>
            <person name="Hoskins R.A."/>
            <person name="Hubisz M.J."/>
            <person name="Hultmark D."/>
            <person name="Huntley M.A."/>
            <person name="Jaffe D.B."/>
            <person name="Jagadeeshan S."/>
            <person name="Jeck W.R."/>
            <person name="Johnson J."/>
            <person name="Jones C.D."/>
            <person name="Jordan W.C."/>
            <person name="Karpen G.H."/>
            <person name="Kataoka E."/>
            <person name="Keightley P.D."/>
            <person name="Kheradpour P."/>
            <person name="Kirkness E.F."/>
            <person name="Koerich L.B."/>
            <person name="Kristiansen K."/>
            <person name="Kudrna D."/>
            <person name="Kulathinal R.J."/>
            <person name="Kumar S."/>
            <person name="Kwok R."/>
            <person name="Lander E."/>
            <person name="Langley C.H."/>
            <person name="Lapoint R."/>
            <person name="Lazzaro B.P."/>
            <person name="Lee S.J."/>
            <person name="Levesque L."/>
            <person name="Li R."/>
            <person name="Lin C.F."/>
            <person name="Lin M.F."/>
            <person name="Lindblad-Toh K."/>
            <person name="Llopart A."/>
            <person name="Long M."/>
            <person name="Low L."/>
            <person name="Lozovsky E."/>
            <person name="Lu J."/>
            <person name="Luo M."/>
            <person name="Machado C.A."/>
            <person name="Makalowski W."/>
            <person name="Marzo M."/>
            <person name="Matsuda M."/>
            <person name="Matzkin L."/>
            <person name="McAllister B."/>
            <person name="McBride C.S."/>
            <person name="McKernan B."/>
            <person name="McKernan K."/>
            <person name="Mendez-Lago M."/>
            <person name="Minx P."/>
            <person name="Mollenhauer M.U."/>
            <person name="Montooth K."/>
            <person name="Mount S.M."/>
            <person name="Mu X."/>
            <person name="Myers E."/>
            <person name="Negre B."/>
            <person name="Newfeld S."/>
            <person name="Nielsen R."/>
            <person name="Noor M.A."/>
            <person name="O'Grady P."/>
            <person name="Pachter L."/>
            <person name="Papaceit M."/>
            <person name="Parisi M.J."/>
            <person name="Parisi M."/>
            <person name="Parts L."/>
            <person name="Pedersen J.S."/>
            <person name="Pesole G."/>
            <person name="Phillippy A.M."/>
            <person name="Ponting C.P."/>
            <person name="Pop M."/>
            <person name="Porcelli D."/>
            <person name="Powell J.R."/>
            <person name="Prohaska S."/>
            <person name="Pruitt K."/>
            <person name="Puig M."/>
            <person name="Quesneville H."/>
            <person name="Ram K.R."/>
            <person name="Rand D."/>
            <person name="Rasmussen M.D."/>
            <person name="Reed L.K."/>
            <person name="Reenan R."/>
            <person name="Reily A."/>
            <person name="Remington K.A."/>
            <person name="Rieger T.T."/>
            <person name="Ritchie M.G."/>
            <person name="Robin C."/>
            <person name="Rogers Y.H."/>
            <person name="Rohde C."/>
            <person name="Rozas J."/>
            <person name="Rubenfield M.J."/>
            <person name="Ruiz A."/>
            <person name="Russo S."/>
            <person name="Salzberg S.L."/>
            <person name="Sanchez-Gracia A."/>
            <person name="Saranga D.J."/>
            <person name="Sato H."/>
            <person name="Schaeffer S.W."/>
            <person name="Schatz M.C."/>
            <person name="Schlenke T."/>
            <person name="Schwartz R."/>
            <person name="Segarra C."/>
            <person name="Singh R.S."/>
            <person name="Sirot L."/>
            <person name="Sirota M."/>
            <person name="Sisneros N.B."/>
            <person name="Smith C.D."/>
            <person name="Smith T.F."/>
            <person name="Spieth J."/>
            <person name="Stage D.E."/>
            <person name="Stark A."/>
            <person name="Stephan W."/>
            <person name="Strausberg R.L."/>
            <person name="Strempel S."/>
            <person name="Sturgill D."/>
            <person name="Sutton G."/>
            <person name="Sutton G.G."/>
            <person name="Tao W."/>
            <person name="Teichmann S."/>
            <person name="Tobari Y.N."/>
            <person name="Tomimura Y."/>
            <person name="Tsolas J.M."/>
            <person name="Valente V.L."/>
            <person name="Venter E."/>
            <person name="Venter J.C."/>
            <person name="Vicario S."/>
            <person name="Vieira F.G."/>
            <person name="Vilella A.J."/>
            <person name="Villasante A."/>
            <person name="Walenz B."/>
            <person name="Wang J."/>
            <person name="Wasserman M."/>
            <person name="Watts T."/>
            <person name="Wilson D."/>
            <person name="Wilson R.K."/>
            <person name="Wing R.A."/>
            <person name="Wolfner M.F."/>
            <person name="Wong A."/>
            <person name="Wong G.K."/>
            <person name="Wu C.I."/>
            <person name="Wu G."/>
            <person name="Yamamoto D."/>
            <person name="Yang H.P."/>
            <person name="Yang S.P."/>
            <person name="Yorke J.A."/>
            <person name="Yoshida K."/>
            <person name="Zdobnov E."/>
            <person name="Zhang P."/>
            <person name="Zhang Y."/>
            <person name="Zimin A.V."/>
            <person name="Baldwin J."/>
            <person name="Abdouelleil A."/>
            <person name="Abdulkadir J."/>
            <person name="Abebe A."/>
            <person name="Abera B."/>
            <person name="Abreu J."/>
            <person name="Acer S.C."/>
            <person name="Aftuck L."/>
            <person name="Alexander A."/>
            <person name="An P."/>
            <person name="Anderson E."/>
            <person name="Anderson S."/>
            <person name="Arachi H."/>
            <person name="Azer M."/>
            <person name="Bachantsang P."/>
            <person name="Barry A."/>
            <person name="Bayul T."/>
            <person name="Berlin A."/>
            <person name="Bessette D."/>
            <person name="Bloom T."/>
            <person name="Blye J."/>
            <person name="Boguslavskiy L."/>
            <person name="Bonnet C."/>
            <person name="Boukhgalter B."/>
            <person name="Bourzgui I."/>
            <person name="Brown A."/>
            <person name="Cahill P."/>
            <person name="Channer S."/>
            <person name="Cheshatsang Y."/>
            <person name="Chuda L."/>
            <person name="Citroen M."/>
            <person name="Collymore A."/>
            <person name="Cooke P."/>
            <person name="Costello M."/>
            <person name="D'Aco K."/>
            <person name="Daza R."/>
            <person name="De Haan G."/>
            <person name="DeGray S."/>
            <person name="DeMaso C."/>
            <person name="Dhargay N."/>
            <person name="Dooley K."/>
            <person name="Dooley E."/>
            <person name="Doricent M."/>
            <person name="Dorje P."/>
            <person name="Dorjee K."/>
            <person name="Dupes A."/>
            <person name="Elong R."/>
            <person name="Falk J."/>
            <person name="Farina A."/>
            <person name="Faro S."/>
            <person name="Ferguson D."/>
            <person name="Fisher S."/>
            <person name="Foley C.D."/>
            <person name="Franke A."/>
            <person name="Friedrich D."/>
            <person name="Gadbois L."/>
            <person name="Gearin G."/>
            <person name="Gearin C.R."/>
            <person name="Giannoukos G."/>
            <person name="Goode T."/>
            <person name="Graham J."/>
            <person name="Grandbois E."/>
            <person name="Grewal S."/>
            <person name="Gyaltsen K."/>
            <person name="Hafez N."/>
            <person name="Hagos B."/>
            <person name="Hall J."/>
            <person name="Henson C."/>
            <person name="Hollinger A."/>
            <person name="Honan T."/>
            <person name="Huard M.D."/>
            <person name="Hughes L."/>
            <person name="Hurhula B."/>
            <person name="Husby M.E."/>
            <person name="Kamat A."/>
            <person name="Kanga B."/>
            <person name="Kashin S."/>
            <person name="Khazanovich D."/>
            <person name="Kisner P."/>
            <person name="Lance K."/>
            <person name="Lara M."/>
            <person name="Lee W."/>
            <person name="Lennon N."/>
            <person name="Letendre F."/>
            <person name="LeVine R."/>
            <person name="Lipovsky A."/>
            <person name="Liu X."/>
            <person name="Liu J."/>
            <person name="Liu S."/>
            <person name="Lokyitsang T."/>
            <person name="Lokyitsang Y."/>
            <person name="Lubonja R."/>
            <person name="Lui A."/>
            <person name="MacDonald P."/>
            <person name="Magnisalis V."/>
            <person name="Maru K."/>
            <person name="Matthews C."/>
            <person name="McCusker W."/>
            <person name="McDonough S."/>
            <person name="Mehta T."/>
            <person name="Meldrim J."/>
            <person name="Meneus L."/>
            <person name="Mihai O."/>
            <person name="Mihalev A."/>
            <person name="Mihova T."/>
            <person name="Mittelman R."/>
            <person name="Mlenga V."/>
            <person name="Montmayeur A."/>
            <person name="Mulrain L."/>
            <person name="Navidi A."/>
            <person name="Naylor J."/>
            <person name="Negash T."/>
            <person name="Nguyen T."/>
            <person name="Nguyen N."/>
            <person name="Nicol R."/>
            <person name="Norbu C."/>
            <person name="Norbu N."/>
            <person name="Novod N."/>
            <person name="O'Neill B."/>
            <person name="Osman S."/>
            <person name="Markiewicz E."/>
            <person name="Oyono O.L."/>
            <person name="Patti C."/>
            <person name="Phunkhang P."/>
            <person name="Pierre F."/>
            <person name="Priest M."/>
            <person name="Raghuraman S."/>
            <person name="Rege F."/>
            <person name="Reyes R."/>
            <person name="Rise C."/>
            <person name="Rogov P."/>
            <person name="Ross K."/>
            <person name="Ryan E."/>
            <person name="Settipalli S."/>
            <person name="Shea T."/>
            <person name="Sherpa N."/>
            <person name="Shi L."/>
            <person name="Shih D."/>
            <person name="Sparrow T."/>
            <person name="Spaulding J."/>
            <person name="Stalker J."/>
            <person name="Stange-Thomann N."/>
            <person name="Stavropoulos S."/>
            <person name="Stone C."/>
            <person name="Strader C."/>
            <person name="Tesfaye S."/>
            <person name="Thomson T."/>
            <person name="Thoulutsang Y."/>
            <person name="Thoulutsang D."/>
            <person name="Topham K."/>
            <person name="Topping I."/>
            <person name="Tsamla T."/>
            <person name="Vassiliev H."/>
            <person name="Vo A."/>
            <person name="Wangchuk T."/>
            <person name="Wangdi T."/>
            <person name="Weiand M."/>
            <person name="Wilkinson J."/>
            <person name="Wilson A."/>
            <person name="Yadav S."/>
            <person name="Young G."/>
            <person name="Yu Q."/>
            <person name="Zembek L."/>
            <person name="Zhong D."/>
            <person name="Zimmer A."/>
            <person name="Zwirko Z."/>
            <person name="Jaffe D.B."/>
            <person name="Alvarez P."/>
            <person name="Brockman W."/>
            <person name="Butler J."/>
            <person name="Chin C."/>
            <person name="Gnerre S."/>
            <person name="Grabherr M."/>
            <person name="Kleber M."/>
            <person name="Mauceli E."/>
            <person name="MacCallum I."/>
        </authorList>
    </citation>
    <scope>NUCLEOTIDE SEQUENCE [LARGE SCALE GENOMIC DNA]</scope>
    <source>
        <strain evidence="6">Tucson 14024-0371.13</strain>
    </source>
</reference>
<feature type="signal peptide" evidence="3">
    <location>
        <begin position="1"/>
        <end position="22"/>
    </location>
</feature>
<protein>
    <submittedName>
        <fullName evidence="5">Uncharacterized protein, isoform C</fullName>
        <ecNumber evidence="5">1.-.-.-</ecNumber>
        <ecNumber evidence="5">3.4.21.-</ecNumber>
    </submittedName>
</protein>
<dbReference type="EC" id="1.-.-.-" evidence="5"/>
<dbReference type="PROSITE" id="PS00135">
    <property type="entry name" value="TRYPSIN_SER"/>
    <property type="match status" value="1"/>
</dbReference>
<dbReference type="GO" id="GO:0004252">
    <property type="term" value="F:serine-type endopeptidase activity"/>
    <property type="evidence" value="ECO:0007669"/>
    <property type="project" value="InterPro"/>
</dbReference>
<dbReference type="Pfam" id="PF00089">
    <property type="entry name" value="Trypsin"/>
    <property type="match status" value="1"/>
</dbReference>
<dbReference type="EC" id="3.4.21.-" evidence="5"/>